<keyword evidence="7" id="KW-0686">Riboflavin biosynthesis</keyword>
<evidence type="ECO:0000256" key="1">
    <source>
        <dbReference type="ARBA" id="ARBA00000968"/>
    </source>
</evidence>
<evidence type="ECO:0000256" key="3">
    <source>
        <dbReference type="ARBA" id="ARBA00004887"/>
    </source>
</evidence>
<comment type="subunit">
    <text evidence="4">Homotrimer.</text>
</comment>
<name>A0A8J2VFN0_9BACL</name>
<dbReference type="EC" id="2.5.1.9" evidence="5 10"/>
<evidence type="ECO:0000256" key="9">
    <source>
        <dbReference type="ARBA" id="ARBA00022737"/>
    </source>
</evidence>
<dbReference type="Pfam" id="PF00677">
    <property type="entry name" value="Lum_binding"/>
    <property type="match status" value="2"/>
</dbReference>
<protein>
    <recommendedName>
        <fullName evidence="6 10">Riboflavin synthase</fullName>
        <ecNumber evidence="5 10">2.5.1.9</ecNumber>
    </recommendedName>
</protein>
<feature type="domain" description="Lumazine-binding" evidence="12">
    <location>
        <begin position="1"/>
        <end position="96"/>
    </location>
</feature>
<dbReference type="Gene3D" id="2.40.30.20">
    <property type="match status" value="2"/>
</dbReference>
<evidence type="ECO:0000256" key="7">
    <source>
        <dbReference type="ARBA" id="ARBA00022619"/>
    </source>
</evidence>
<dbReference type="InterPro" id="IPR017938">
    <property type="entry name" value="Riboflavin_synthase-like_b-brl"/>
</dbReference>
<dbReference type="CDD" id="cd00402">
    <property type="entry name" value="Riboflavin_synthase_like"/>
    <property type="match status" value="1"/>
</dbReference>
<evidence type="ECO:0000313" key="14">
    <source>
        <dbReference type="Proteomes" id="UP000625210"/>
    </source>
</evidence>
<keyword evidence="8" id="KW-0808">Transferase</keyword>
<dbReference type="SUPFAM" id="SSF63380">
    <property type="entry name" value="Riboflavin synthase domain-like"/>
    <property type="match status" value="2"/>
</dbReference>
<comment type="function">
    <text evidence="2">Catalyzes the dismutation of two molecules of 6,7-dimethyl-8-ribityllumazine, resulting in the formation of riboflavin and 5-amino-6-(D-ribitylamino)uracil.</text>
</comment>
<dbReference type="InterPro" id="IPR001783">
    <property type="entry name" value="Lumazine-bd"/>
</dbReference>
<dbReference type="NCBIfam" id="TIGR00187">
    <property type="entry name" value="ribE"/>
    <property type="match status" value="1"/>
</dbReference>
<comment type="caution">
    <text evidence="13">The sequence shown here is derived from an EMBL/GenBank/DDBJ whole genome shotgun (WGS) entry which is preliminary data.</text>
</comment>
<sequence length="215" mass="23309">MFTGLVEEVGRLRKVERQGLAMRMSISCKKVLADVKLGDSIAVNGVCLTVTTFGSDFFAVDVMPETIKKSNLGRLSPGSLVNLERAMSAGDRFGGHFVQGHVDGIGEVVSRTPHENAVLFRIRVPESLTSLMVDKGSVAVNGISLTLVSVEKNTFSVSIIPHTLEMTSLKETHPGDTVNIECDMIGKYVAKLLEKNNHANTGITKDQLMRFGFAD</sequence>
<gene>
    <name evidence="13" type="ORF">GCM10011571_10290</name>
</gene>
<evidence type="ECO:0000256" key="5">
    <source>
        <dbReference type="ARBA" id="ARBA00012827"/>
    </source>
</evidence>
<dbReference type="GO" id="GO:0004746">
    <property type="term" value="F:riboflavin synthase activity"/>
    <property type="evidence" value="ECO:0007669"/>
    <property type="project" value="UniProtKB-UniRule"/>
</dbReference>
<feature type="domain" description="Lumazine-binding" evidence="12">
    <location>
        <begin position="97"/>
        <end position="193"/>
    </location>
</feature>
<dbReference type="InterPro" id="IPR026017">
    <property type="entry name" value="Lumazine-bd_dom"/>
</dbReference>
<accession>A0A8J2VFN0</accession>
<dbReference type="PANTHER" id="PTHR21098">
    <property type="entry name" value="RIBOFLAVIN SYNTHASE ALPHA CHAIN"/>
    <property type="match status" value="1"/>
</dbReference>
<dbReference type="NCBIfam" id="NF006767">
    <property type="entry name" value="PRK09289.1"/>
    <property type="match status" value="1"/>
</dbReference>
<feature type="repeat" description="Lumazine-binding" evidence="11">
    <location>
        <begin position="1"/>
        <end position="96"/>
    </location>
</feature>
<evidence type="ECO:0000256" key="10">
    <source>
        <dbReference type="NCBIfam" id="TIGR00187"/>
    </source>
</evidence>
<dbReference type="PIRSF" id="PIRSF000498">
    <property type="entry name" value="Riboflavin_syn_A"/>
    <property type="match status" value="1"/>
</dbReference>
<evidence type="ECO:0000256" key="4">
    <source>
        <dbReference type="ARBA" id="ARBA00011233"/>
    </source>
</evidence>
<dbReference type="Proteomes" id="UP000625210">
    <property type="component" value="Unassembled WGS sequence"/>
</dbReference>
<evidence type="ECO:0000256" key="6">
    <source>
        <dbReference type="ARBA" id="ARBA00013950"/>
    </source>
</evidence>
<evidence type="ECO:0000256" key="2">
    <source>
        <dbReference type="ARBA" id="ARBA00002803"/>
    </source>
</evidence>
<dbReference type="FunFam" id="2.40.30.20:FF:000004">
    <property type="entry name" value="Riboflavin synthase, alpha subunit"/>
    <property type="match status" value="1"/>
</dbReference>
<reference evidence="13" key="1">
    <citation type="journal article" date="2014" name="Int. J. Syst. Evol. Microbiol.">
        <title>Complete genome sequence of Corynebacterium casei LMG S-19264T (=DSM 44701T), isolated from a smear-ripened cheese.</title>
        <authorList>
            <consortium name="US DOE Joint Genome Institute (JGI-PGF)"/>
            <person name="Walter F."/>
            <person name="Albersmeier A."/>
            <person name="Kalinowski J."/>
            <person name="Ruckert C."/>
        </authorList>
    </citation>
    <scope>NUCLEOTIDE SEQUENCE</scope>
    <source>
        <strain evidence="13">CGMCC 1.15179</strain>
    </source>
</reference>
<dbReference type="PROSITE" id="PS51177">
    <property type="entry name" value="LUMAZINE_BIND"/>
    <property type="match status" value="2"/>
</dbReference>
<dbReference type="PANTHER" id="PTHR21098:SF12">
    <property type="entry name" value="RIBOFLAVIN SYNTHASE"/>
    <property type="match status" value="1"/>
</dbReference>
<evidence type="ECO:0000256" key="8">
    <source>
        <dbReference type="ARBA" id="ARBA00022679"/>
    </source>
</evidence>
<keyword evidence="9" id="KW-0677">Repeat</keyword>
<dbReference type="NCBIfam" id="NF009566">
    <property type="entry name" value="PRK13020.1"/>
    <property type="match status" value="1"/>
</dbReference>
<reference evidence="13" key="2">
    <citation type="submission" date="2020-09" db="EMBL/GenBank/DDBJ databases">
        <authorList>
            <person name="Sun Q."/>
            <person name="Zhou Y."/>
        </authorList>
    </citation>
    <scope>NUCLEOTIDE SEQUENCE</scope>
    <source>
        <strain evidence="13">CGMCC 1.15179</strain>
    </source>
</reference>
<comment type="catalytic activity">
    <reaction evidence="1">
        <text>2 6,7-dimethyl-8-(1-D-ribityl)lumazine + H(+) = 5-amino-6-(D-ribitylamino)uracil + riboflavin</text>
        <dbReference type="Rhea" id="RHEA:20772"/>
        <dbReference type="ChEBI" id="CHEBI:15378"/>
        <dbReference type="ChEBI" id="CHEBI:15934"/>
        <dbReference type="ChEBI" id="CHEBI:57986"/>
        <dbReference type="ChEBI" id="CHEBI:58201"/>
        <dbReference type="EC" id="2.5.1.9"/>
    </reaction>
</comment>
<dbReference type="RefSeq" id="WP_188646837.1">
    <property type="nucleotide sequence ID" value="NZ_BMHQ01000003.1"/>
</dbReference>
<evidence type="ECO:0000256" key="11">
    <source>
        <dbReference type="PROSITE-ProRule" id="PRU00524"/>
    </source>
</evidence>
<proteinExistence type="predicted"/>
<evidence type="ECO:0000313" key="13">
    <source>
        <dbReference type="EMBL" id="GGE10913.1"/>
    </source>
</evidence>
<dbReference type="FunFam" id="2.40.30.20:FF:000003">
    <property type="entry name" value="Riboflavin synthase, alpha subunit"/>
    <property type="match status" value="1"/>
</dbReference>
<feature type="repeat" description="Lumazine-binding" evidence="11">
    <location>
        <begin position="97"/>
        <end position="193"/>
    </location>
</feature>
<keyword evidence="14" id="KW-1185">Reference proteome</keyword>
<organism evidence="13 14">
    <name type="scientific">Marinithermofilum abyssi</name>
    <dbReference type="NCBI Taxonomy" id="1571185"/>
    <lineage>
        <taxon>Bacteria</taxon>
        <taxon>Bacillati</taxon>
        <taxon>Bacillota</taxon>
        <taxon>Bacilli</taxon>
        <taxon>Bacillales</taxon>
        <taxon>Thermoactinomycetaceae</taxon>
        <taxon>Marinithermofilum</taxon>
    </lineage>
</organism>
<dbReference type="AlphaFoldDB" id="A0A8J2VFN0"/>
<comment type="pathway">
    <text evidence="3">Cofactor biosynthesis; riboflavin biosynthesis; riboflavin from 2-hydroxy-3-oxobutyl phosphate and 5-amino-6-(D-ribitylamino)uracil: step 2/2.</text>
</comment>
<evidence type="ECO:0000259" key="12">
    <source>
        <dbReference type="PROSITE" id="PS51177"/>
    </source>
</evidence>
<dbReference type="InterPro" id="IPR023366">
    <property type="entry name" value="ATP_synth_asu-like_sf"/>
</dbReference>
<dbReference type="GO" id="GO:0009231">
    <property type="term" value="P:riboflavin biosynthetic process"/>
    <property type="evidence" value="ECO:0007669"/>
    <property type="project" value="UniProtKB-KW"/>
</dbReference>
<dbReference type="EMBL" id="BMHQ01000003">
    <property type="protein sequence ID" value="GGE10913.1"/>
    <property type="molecule type" value="Genomic_DNA"/>
</dbReference>